<comment type="caution">
    <text evidence="4">The sequence shown here is derived from an EMBL/GenBank/DDBJ whole genome shotgun (WGS) entry which is preliminary data.</text>
</comment>
<evidence type="ECO:0000313" key="4">
    <source>
        <dbReference type="EMBL" id="CAI6349758.1"/>
    </source>
</evidence>
<gene>
    <name evidence="4" type="ORF">MEUPH1_LOCUS6284</name>
</gene>
<dbReference type="PROSITE" id="PS51253">
    <property type="entry name" value="HTH_CENPB"/>
    <property type="match status" value="1"/>
</dbReference>
<dbReference type="Proteomes" id="UP001160148">
    <property type="component" value="Unassembled WGS sequence"/>
</dbReference>
<dbReference type="Pfam" id="PF03221">
    <property type="entry name" value="HTH_Tnp_Tc5"/>
    <property type="match status" value="1"/>
</dbReference>
<dbReference type="EMBL" id="CARXXK010000001">
    <property type="protein sequence ID" value="CAI6349758.1"/>
    <property type="molecule type" value="Genomic_DNA"/>
</dbReference>
<feature type="region of interest" description="Disordered" evidence="2">
    <location>
        <begin position="312"/>
        <end position="332"/>
    </location>
</feature>
<dbReference type="InterPro" id="IPR050863">
    <property type="entry name" value="CenT-Element_Derived"/>
</dbReference>
<dbReference type="AlphaFoldDB" id="A0AAV0VZU2"/>
<dbReference type="Gene3D" id="3.30.420.10">
    <property type="entry name" value="Ribonuclease H-like superfamily/Ribonuclease H"/>
    <property type="match status" value="1"/>
</dbReference>
<dbReference type="InterPro" id="IPR004875">
    <property type="entry name" value="DDE_SF_endonuclease_dom"/>
</dbReference>
<dbReference type="PANTHER" id="PTHR19303">
    <property type="entry name" value="TRANSPOSON"/>
    <property type="match status" value="1"/>
</dbReference>
<dbReference type="InterPro" id="IPR036397">
    <property type="entry name" value="RNaseH_sf"/>
</dbReference>
<organism evidence="4 5">
    <name type="scientific">Macrosiphum euphorbiae</name>
    <name type="common">potato aphid</name>
    <dbReference type="NCBI Taxonomy" id="13131"/>
    <lineage>
        <taxon>Eukaryota</taxon>
        <taxon>Metazoa</taxon>
        <taxon>Ecdysozoa</taxon>
        <taxon>Arthropoda</taxon>
        <taxon>Hexapoda</taxon>
        <taxon>Insecta</taxon>
        <taxon>Pterygota</taxon>
        <taxon>Neoptera</taxon>
        <taxon>Paraneoptera</taxon>
        <taxon>Hemiptera</taxon>
        <taxon>Sternorrhyncha</taxon>
        <taxon>Aphidomorpha</taxon>
        <taxon>Aphidoidea</taxon>
        <taxon>Aphididae</taxon>
        <taxon>Macrosiphini</taxon>
        <taxon>Macrosiphum</taxon>
    </lineage>
</organism>
<protein>
    <recommendedName>
        <fullName evidence="3">HTH CENPB-type domain-containing protein</fullName>
    </recommendedName>
</protein>
<accession>A0AAV0VZU2</accession>
<proteinExistence type="predicted"/>
<sequence length="388" mass="44018">MNTKLKGPEDFKASSGWLHKFKSRHGIRELQIQGESLSADSSSAENFKQIFQLFVEKEGYSQDSVYNESDESGLNWKALPRKSLASCQEHAARGFKVSKERVTIMTCANAAGTHKLPLLLIGKSKKPRCFKNIKNHHKTGKVLLLLDNAPTHPSAEVLNLIDPDYKVMFLPPNVTSLIQPMDQGVIEKFKRMYRKQMLRRLLLNEGTEESVVAFSKLLNLKHCCYMAADAWDNLTEENLRNAWKKLWVASMKLEAEEEITDLNNFDDFVDLFNEIPGFNDCNYDDAVDWLATDVNDLGYQILDSDEIISSLQNEESDDSSSDESMSTPKGPTSAEAFAAFETGLEWFEKQAECCPAQLLLLKRLRDLAAEKRVAAHRQIKIDNFVKKI</sequence>
<feature type="domain" description="HTH CENPB-type" evidence="3">
    <location>
        <begin position="1"/>
        <end position="31"/>
    </location>
</feature>
<evidence type="ECO:0000313" key="5">
    <source>
        <dbReference type="Proteomes" id="UP001160148"/>
    </source>
</evidence>
<name>A0AAV0VZU2_9HEMI</name>
<dbReference type="Pfam" id="PF03184">
    <property type="entry name" value="DDE_1"/>
    <property type="match status" value="2"/>
</dbReference>
<dbReference type="Gene3D" id="1.10.10.60">
    <property type="entry name" value="Homeodomain-like"/>
    <property type="match status" value="1"/>
</dbReference>
<evidence type="ECO:0000256" key="1">
    <source>
        <dbReference type="ARBA" id="ARBA00023125"/>
    </source>
</evidence>
<keyword evidence="1" id="KW-0238">DNA-binding</keyword>
<reference evidence="4 5" key="1">
    <citation type="submission" date="2023-01" db="EMBL/GenBank/DDBJ databases">
        <authorList>
            <person name="Whitehead M."/>
        </authorList>
    </citation>
    <scope>NUCLEOTIDE SEQUENCE [LARGE SCALE GENOMIC DNA]</scope>
</reference>
<dbReference type="GO" id="GO:0003677">
    <property type="term" value="F:DNA binding"/>
    <property type="evidence" value="ECO:0007669"/>
    <property type="project" value="UniProtKB-KW"/>
</dbReference>
<dbReference type="PANTHER" id="PTHR19303:SF16">
    <property type="entry name" value="JERKY PROTEIN HOMOLOG-LIKE"/>
    <property type="match status" value="1"/>
</dbReference>
<evidence type="ECO:0000256" key="2">
    <source>
        <dbReference type="SAM" id="MobiDB-lite"/>
    </source>
</evidence>
<keyword evidence="5" id="KW-1185">Reference proteome</keyword>
<dbReference type="InterPro" id="IPR006600">
    <property type="entry name" value="HTH_CenpB_DNA-bd_dom"/>
</dbReference>
<evidence type="ECO:0000259" key="3">
    <source>
        <dbReference type="PROSITE" id="PS51253"/>
    </source>
</evidence>
<dbReference type="GO" id="GO:0005634">
    <property type="term" value="C:nucleus"/>
    <property type="evidence" value="ECO:0007669"/>
    <property type="project" value="TreeGrafter"/>
</dbReference>